<name>A0A9W4DV16_9ACTN</name>
<dbReference type="InterPro" id="IPR036188">
    <property type="entry name" value="FAD/NAD-bd_sf"/>
</dbReference>
<dbReference type="SUPFAM" id="SSF51905">
    <property type="entry name" value="FAD/NAD(P)-binding domain"/>
    <property type="match status" value="1"/>
</dbReference>
<sequence length="453" mass="47580">MAAAAAERQVVGWAAEAAGRAERRHAAAAAERGVMAVAKAADVLVVGAGVAGLACAQDLAAAGLDVLVLEASDAVGGRMRTDVRDGFRFDRGFQVVNTSYPQLRRRLRLPELSLRPFTPGILLHTPRGRLRFTDPTRAPKLAGDLLPGRLASLRDLSALVMLCGRDLVLPPSTLRHAAERTTRTALADAAISEDLVETLFRPFLSGVFLESELETSSRFFHLVWRSMLRGSVCLPARGVAAVPEQLATALSVDAVRLGTPVERLTDDGVLTSYGDELPAAAVVVATGPSAAAALLPGLEVPATRSVTTYYHAAPASPLREPTLLVDTARRVLNSVVLSEVSPTYAPRGRALVSTSVLGADGGPGQEAEVRGTLAELYGADTSGWEPVAVHRVAEALPAMTPPWPLIRTTRHSPGRYVCGDHRATGSVQGAMASGACAARELLADREARGGAAR</sequence>
<protein>
    <submittedName>
        <fullName evidence="2">Flavin containing amine oxidoreductase</fullName>
    </submittedName>
</protein>
<evidence type="ECO:0000313" key="2">
    <source>
        <dbReference type="EMBL" id="CAG6398205.1"/>
    </source>
</evidence>
<dbReference type="Proteomes" id="UP001152519">
    <property type="component" value="Unassembled WGS sequence"/>
</dbReference>
<dbReference type="Gene3D" id="3.50.50.60">
    <property type="entry name" value="FAD/NAD(P)-binding domain"/>
    <property type="match status" value="1"/>
</dbReference>
<reference evidence="2" key="1">
    <citation type="submission" date="2021-05" db="EMBL/GenBank/DDBJ databases">
        <authorList>
            <person name="Arsene-Ploetze F."/>
        </authorList>
    </citation>
    <scope>NUCLEOTIDE SEQUENCE</scope>
    <source>
        <strain evidence="2">DSM 42138</strain>
    </source>
</reference>
<comment type="caution">
    <text evidence="2">The sequence shown here is derived from an EMBL/GenBank/DDBJ whole genome shotgun (WGS) entry which is preliminary data.</text>
</comment>
<dbReference type="EMBL" id="CAJSLV010000099">
    <property type="protein sequence ID" value="CAG6398205.1"/>
    <property type="molecule type" value="Genomic_DNA"/>
</dbReference>
<feature type="domain" description="Amine oxidase" evidence="1">
    <location>
        <begin position="50"/>
        <end position="442"/>
    </location>
</feature>
<proteinExistence type="predicted"/>
<dbReference type="AlphaFoldDB" id="A0A9W4DV16"/>
<dbReference type="PANTHER" id="PTHR42841">
    <property type="entry name" value="AMINE OXIDASE"/>
    <property type="match status" value="1"/>
</dbReference>
<keyword evidence="3" id="KW-1185">Reference proteome</keyword>
<dbReference type="Pfam" id="PF01593">
    <property type="entry name" value="Amino_oxidase"/>
    <property type="match status" value="1"/>
</dbReference>
<evidence type="ECO:0000313" key="3">
    <source>
        <dbReference type="Proteomes" id="UP001152519"/>
    </source>
</evidence>
<organism evidence="2 3">
    <name type="scientific">Actinacidiphila cocklensis</name>
    <dbReference type="NCBI Taxonomy" id="887465"/>
    <lineage>
        <taxon>Bacteria</taxon>
        <taxon>Bacillati</taxon>
        <taxon>Actinomycetota</taxon>
        <taxon>Actinomycetes</taxon>
        <taxon>Kitasatosporales</taxon>
        <taxon>Streptomycetaceae</taxon>
        <taxon>Actinacidiphila</taxon>
    </lineage>
</organism>
<dbReference type="InterPro" id="IPR002937">
    <property type="entry name" value="Amino_oxidase"/>
</dbReference>
<dbReference type="GO" id="GO:0016491">
    <property type="term" value="F:oxidoreductase activity"/>
    <property type="evidence" value="ECO:0007669"/>
    <property type="project" value="InterPro"/>
</dbReference>
<evidence type="ECO:0000259" key="1">
    <source>
        <dbReference type="Pfam" id="PF01593"/>
    </source>
</evidence>
<accession>A0A9W4DV16</accession>
<gene>
    <name evidence="2" type="ORF">SCOCK_660023</name>
</gene>